<keyword evidence="2" id="KW-1185">Reference proteome</keyword>
<gene>
    <name evidence="1" type="ORF">SAMN06265827_107133</name>
</gene>
<dbReference type="EMBL" id="OBDZ01000007">
    <property type="protein sequence ID" value="SNY22855.1"/>
    <property type="molecule type" value="Genomic_DNA"/>
</dbReference>
<organism evidence="1 2">
    <name type="scientific">Orenia metallireducens</name>
    <dbReference type="NCBI Taxonomy" id="1413210"/>
    <lineage>
        <taxon>Bacteria</taxon>
        <taxon>Bacillati</taxon>
        <taxon>Bacillota</taxon>
        <taxon>Clostridia</taxon>
        <taxon>Halanaerobiales</taxon>
        <taxon>Halobacteroidaceae</taxon>
        <taxon>Orenia</taxon>
    </lineage>
</organism>
<dbReference type="OrthoDB" id="9940164at2"/>
<sequence>MFFKSIDVLKRIKILLLVLLVVSSVHLFFSVRGLFVDIWGDNKVDPILSMLPVLKKRLADLSPLEYEYLSKYKGRAWQDKIKENIFFEDQKVVVASPSKIPSHILKPKKVIEEKKRGLPFSLIAISLSNKKGDNMAILSNKLSSYTYIVREGRVIEGYEVRAIKESTVILSYQGEEFTLALSQRGNRG</sequence>
<dbReference type="Gene3D" id="2.30.30.830">
    <property type="match status" value="1"/>
</dbReference>
<dbReference type="Proteomes" id="UP000219573">
    <property type="component" value="Unassembled WGS sequence"/>
</dbReference>
<dbReference type="RefSeq" id="WP_097017318.1">
    <property type="nucleotide sequence ID" value="NZ_OBDZ01000007.1"/>
</dbReference>
<reference evidence="2" key="1">
    <citation type="submission" date="2017-09" db="EMBL/GenBank/DDBJ databases">
        <authorList>
            <person name="Varghese N."/>
            <person name="Submissions S."/>
        </authorList>
    </citation>
    <scope>NUCLEOTIDE SEQUENCE [LARGE SCALE GENOMIC DNA]</scope>
    <source>
        <strain evidence="2">MSL47</strain>
    </source>
</reference>
<accession>A0A285GHD9</accession>
<protein>
    <submittedName>
        <fullName evidence="1">Uncharacterized protein</fullName>
    </submittedName>
</protein>
<evidence type="ECO:0000313" key="1">
    <source>
        <dbReference type="EMBL" id="SNY22855.1"/>
    </source>
</evidence>
<dbReference type="AlphaFoldDB" id="A0A285GHD9"/>
<name>A0A285GHD9_9FIRM</name>
<proteinExistence type="predicted"/>
<evidence type="ECO:0000313" key="2">
    <source>
        <dbReference type="Proteomes" id="UP000219573"/>
    </source>
</evidence>